<keyword evidence="2" id="KW-0288">FMN</keyword>
<dbReference type="InterPro" id="IPR019952">
    <property type="entry name" value="F420_OxRdatse_Rv1855c_pred"/>
</dbReference>
<evidence type="ECO:0000313" key="6">
    <source>
        <dbReference type="EMBL" id="GAA2119545.1"/>
    </source>
</evidence>
<dbReference type="NCBIfam" id="TIGR03560">
    <property type="entry name" value="F420_Rv1855c"/>
    <property type="match status" value="1"/>
</dbReference>
<keyword evidence="1" id="KW-0285">Flavoprotein</keyword>
<dbReference type="Gene3D" id="3.20.20.30">
    <property type="entry name" value="Luciferase-like domain"/>
    <property type="match status" value="1"/>
</dbReference>
<organism evidence="6 7">
    <name type="scientific">Streptomyces synnematoformans</name>
    <dbReference type="NCBI Taxonomy" id="415721"/>
    <lineage>
        <taxon>Bacteria</taxon>
        <taxon>Bacillati</taxon>
        <taxon>Actinomycetota</taxon>
        <taxon>Actinomycetes</taxon>
        <taxon>Kitasatosporales</taxon>
        <taxon>Streptomycetaceae</taxon>
        <taxon>Streptomyces</taxon>
    </lineage>
</organism>
<keyword evidence="7" id="KW-1185">Reference proteome</keyword>
<comment type="caution">
    <text evidence="6">The sequence shown here is derived from an EMBL/GenBank/DDBJ whole genome shotgun (WGS) entry which is preliminary data.</text>
</comment>
<dbReference type="Proteomes" id="UP001500443">
    <property type="component" value="Unassembled WGS sequence"/>
</dbReference>
<protein>
    <submittedName>
        <fullName evidence="6">LLM class F420-dependent oxidoreductase</fullName>
    </submittedName>
</protein>
<reference evidence="6 7" key="1">
    <citation type="journal article" date="2019" name="Int. J. Syst. Evol. Microbiol.">
        <title>The Global Catalogue of Microorganisms (GCM) 10K type strain sequencing project: providing services to taxonomists for standard genome sequencing and annotation.</title>
        <authorList>
            <consortium name="The Broad Institute Genomics Platform"/>
            <consortium name="The Broad Institute Genome Sequencing Center for Infectious Disease"/>
            <person name="Wu L."/>
            <person name="Ma J."/>
        </authorList>
    </citation>
    <scope>NUCLEOTIDE SEQUENCE [LARGE SCALE GENOMIC DNA]</scope>
    <source>
        <strain evidence="6 7">JCM 15481</strain>
    </source>
</reference>
<dbReference type="InterPro" id="IPR036661">
    <property type="entry name" value="Luciferase-like_sf"/>
</dbReference>
<dbReference type="PANTHER" id="PTHR42847">
    <property type="entry name" value="ALKANESULFONATE MONOOXYGENASE"/>
    <property type="match status" value="1"/>
</dbReference>
<dbReference type="InterPro" id="IPR050172">
    <property type="entry name" value="SsuD_RutA_monooxygenase"/>
</dbReference>
<keyword evidence="3" id="KW-0560">Oxidoreductase</keyword>
<evidence type="ECO:0000256" key="4">
    <source>
        <dbReference type="ARBA" id="ARBA00023033"/>
    </source>
</evidence>
<evidence type="ECO:0000256" key="3">
    <source>
        <dbReference type="ARBA" id="ARBA00023002"/>
    </source>
</evidence>
<evidence type="ECO:0000259" key="5">
    <source>
        <dbReference type="Pfam" id="PF00296"/>
    </source>
</evidence>
<dbReference type="PANTHER" id="PTHR42847:SF8">
    <property type="entry name" value="CONSERVED PROTEIN"/>
    <property type="match status" value="1"/>
</dbReference>
<gene>
    <name evidence="6" type="ORF">GCM10009802_21790</name>
</gene>
<dbReference type="RefSeq" id="WP_027756774.1">
    <property type="nucleotide sequence ID" value="NZ_BAAAPF010000047.1"/>
</dbReference>
<proteinExistence type="predicted"/>
<sequence>MRISINVTDFSWPGGPTAVAPALAAVVGAADTAGVDTVWVGDHLMQADPTCTPDEPVLEAYTTLGYLAARTEHVRIGTMVTGVTYRPPALLVKAVTTLDVLSGGRAWLGFGAAYREDEAYAMGLSLPPAVERVERLEETLRLAQQMWAGDTGSFDGRHFTLDYPVCSPQPVQRPRPAVLVGGVGDGPMLRLAAQYADACNFFDVPDGGLTLRRELDVLADHCAAAGRPYWEVEKTVTARMELTEPAESVAERCESFAEYGIEHVVFAADGPWTPEAVEAVGEAVPVVAQIRPNSEVGVW</sequence>
<keyword evidence="4" id="KW-0503">Monooxygenase</keyword>
<dbReference type="EMBL" id="BAAAPF010000047">
    <property type="protein sequence ID" value="GAA2119545.1"/>
    <property type="molecule type" value="Genomic_DNA"/>
</dbReference>
<feature type="domain" description="Luciferase-like" evidence="5">
    <location>
        <begin position="2"/>
        <end position="257"/>
    </location>
</feature>
<name>A0ABN2XZK4_9ACTN</name>
<accession>A0ABN2XZK4</accession>
<dbReference type="SUPFAM" id="SSF51679">
    <property type="entry name" value="Bacterial luciferase-like"/>
    <property type="match status" value="1"/>
</dbReference>
<evidence type="ECO:0000256" key="1">
    <source>
        <dbReference type="ARBA" id="ARBA00022630"/>
    </source>
</evidence>
<evidence type="ECO:0000256" key="2">
    <source>
        <dbReference type="ARBA" id="ARBA00022643"/>
    </source>
</evidence>
<evidence type="ECO:0000313" key="7">
    <source>
        <dbReference type="Proteomes" id="UP001500443"/>
    </source>
</evidence>
<dbReference type="InterPro" id="IPR011251">
    <property type="entry name" value="Luciferase-like_dom"/>
</dbReference>
<dbReference type="Pfam" id="PF00296">
    <property type="entry name" value="Bac_luciferase"/>
    <property type="match status" value="1"/>
</dbReference>